<dbReference type="Proteomes" id="UP000265566">
    <property type="component" value="Chromosome 4"/>
</dbReference>
<dbReference type="EnsemblPlants" id="KEH31571">
    <property type="protein sequence ID" value="KEH31571"/>
    <property type="gene ID" value="MTR_4g098970"/>
</dbReference>
<dbReference type="EMBL" id="CM001220">
    <property type="protein sequence ID" value="KEH31571.1"/>
    <property type="molecule type" value="Genomic_DNA"/>
</dbReference>
<dbReference type="EMBL" id="PSQE01000004">
    <property type="protein sequence ID" value="RHN63143.1"/>
    <property type="molecule type" value="Genomic_DNA"/>
</dbReference>
<evidence type="ECO:0000313" key="3">
    <source>
        <dbReference type="EnsemblPlants" id="KEH31571"/>
    </source>
</evidence>
<evidence type="ECO:0000313" key="2">
    <source>
        <dbReference type="EMBL" id="RHN63143.1"/>
    </source>
</evidence>
<evidence type="ECO:0000313" key="1">
    <source>
        <dbReference type="EMBL" id="KEH31571.1"/>
    </source>
</evidence>
<dbReference type="ExpressionAtlas" id="A0A072UQD6">
    <property type="expression patterns" value="differential"/>
</dbReference>
<dbReference type="AlphaFoldDB" id="A0A072UQD6"/>
<evidence type="ECO:0000313" key="4">
    <source>
        <dbReference type="Proteomes" id="UP000002051"/>
    </source>
</evidence>
<accession>A0A072UQD6</accession>
<reference evidence="1 4" key="2">
    <citation type="journal article" date="2014" name="BMC Genomics">
        <title>An improved genome release (version Mt4.0) for the model legume Medicago truncatula.</title>
        <authorList>
            <person name="Tang H."/>
            <person name="Krishnakumar V."/>
            <person name="Bidwell S."/>
            <person name="Rosen B."/>
            <person name="Chan A."/>
            <person name="Zhou S."/>
            <person name="Gentzbittel L."/>
            <person name="Childs K.L."/>
            <person name="Yandell M."/>
            <person name="Gundlach H."/>
            <person name="Mayer K.F."/>
            <person name="Schwartz D.C."/>
            <person name="Town C.D."/>
        </authorList>
    </citation>
    <scope>GENOME REANNOTATION</scope>
    <source>
        <strain evidence="1">A17</strain>
        <strain evidence="3 4">cv. Jemalong A17</strain>
    </source>
</reference>
<gene>
    <name evidence="3" type="primary">25493559</name>
    <name evidence="1" type="ordered locus">MTR_4g098970</name>
    <name evidence="2" type="ORF">MtrunA17_Chr4g0055101</name>
</gene>
<reference evidence="5" key="4">
    <citation type="journal article" date="2018" name="Nat. Plants">
        <title>Whole-genome landscape of Medicago truncatula symbiotic genes.</title>
        <authorList>
            <person name="Pecrix Y."/>
            <person name="Staton S.E."/>
            <person name="Sallet E."/>
            <person name="Lelandais-Briere C."/>
            <person name="Moreau S."/>
            <person name="Carrere S."/>
            <person name="Blein T."/>
            <person name="Jardinaud M.F."/>
            <person name="Latrasse D."/>
            <person name="Zouine M."/>
            <person name="Zahm M."/>
            <person name="Kreplak J."/>
            <person name="Mayjonade B."/>
            <person name="Satge C."/>
            <person name="Perez M."/>
            <person name="Cauet S."/>
            <person name="Marande W."/>
            <person name="Chantry-Darmon C."/>
            <person name="Lopez-Roques C."/>
            <person name="Bouchez O."/>
            <person name="Berard A."/>
            <person name="Debelle F."/>
            <person name="Munos S."/>
            <person name="Bendahmane A."/>
            <person name="Berges H."/>
            <person name="Niebel A."/>
            <person name="Buitink J."/>
            <person name="Frugier F."/>
            <person name="Benhamed M."/>
            <person name="Crespi M."/>
            <person name="Gouzy J."/>
            <person name="Gamas P."/>
        </authorList>
    </citation>
    <scope>NUCLEOTIDE SEQUENCE [LARGE SCALE GENOMIC DNA]</scope>
    <source>
        <strain evidence="5">cv. Jemalong A17</strain>
    </source>
</reference>
<organism evidence="1 4">
    <name type="scientific">Medicago truncatula</name>
    <name type="common">Barrel medic</name>
    <name type="synonym">Medicago tribuloides</name>
    <dbReference type="NCBI Taxonomy" id="3880"/>
    <lineage>
        <taxon>Eukaryota</taxon>
        <taxon>Viridiplantae</taxon>
        <taxon>Streptophyta</taxon>
        <taxon>Embryophyta</taxon>
        <taxon>Tracheophyta</taxon>
        <taxon>Spermatophyta</taxon>
        <taxon>Magnoliopsida</taxon>
        <taxon>eudicotyledons</taxon>
        <taxon>Gunneridae</taxon>
        <taxon>Pentapetalae</taxon>
        <taxon>rosids</taxon>
        <taxon>fabids</taxon>
        <taxon>Fabales</taxon>
        <taxon>Fabaceae</taxon>
        <taxon>Papilionoideae</taxon>
        <taxon>50 kb inversion clade</taxon>
        <taxon>NPAAA clade</taxon>
        <taxon>Hologalegina</taxon>
        <taxon>IRL clade</taxon>
        <taxon>Trifolieae</taxon>
        <taxon>Medicago</taxon>
    </lineage>
</organism>
<name>A0A072UQD6_MEDTR</name>
<reference evidence="2" key="5">
    <citation type="journal article" date="2018" name="Nat. Plants">
        <title>Whole-genome landscape of Medicago truncatula symbiotic genes.</title>
        <authorList>
            <person name="Pecrix Y."/>
            <person name="Gamas P."/>
            <person name="Carrere S."/>
        </authorList>
    </citation>
    <scope>NUCLEOTIDE SEQUENCE</scope>
    <source>
        <tissue evidence="2">Leaves</tissue>
    </source>
</reference>
<dbReference type="Proteomes" id="UP000002051">
    <property type="component" value="Chromosome 4"/>
</dbReference>
<dbReference type="KEGG" id="mtr:25493559"/>
<evidence type="ECO:0000313" key="5">
    <source>
        <dbReference type="Proteomes" id="UP000265566"/>
    </source>
</evidence>
<protein>
    <submittedName>
        <fullName evidence="1 3">Uncharacterized protein</fullName>
    </submittedName>
</protein>
<proteinExistence type="predicted"/>
<reference evidence="3" key="3">
    <citation type="submission" date="2015-04" db="UniProtKB">
        <authorList>
            <consortium name="EnsemblPlants"/>
        </authorList>
    </citation>
    <scope>IDENTIFICATION</scope>
    <source>
        <strain evidence="3">cv. Jemalong A17</strain>
    </source>
</reference>
<reference evidence="1 4" key="1">
    <citation type="journal article" date="2011" name="Nature">
        <title>The Medicago genome provides insight into the evolution of rhizobial symbioses.</title>
        <authorList>
            <person name="Young N.D."/>
            <person name="Debelle F."/>
            <person name="Oldroyd G.E."/>
            <person name="Geurts R."/>
            <person name="Cannon S.B."/>
            <person name="Udvardi M.K."/>
            <person name="Benedito V.A."/>
            <person name="Mayer K.F."/>
            <person name="Gouzy J."/>
            <person name="Schoof H."/>
            <person name="Van de Peer Y."/>
            <person name="Proost S."/>
            <person name="Cook D.R."/>
            <person name="Meyers B.C."/>
            <person name="Spannagl M."/>
            <person name="Cheung F."/>
            <person name="De Mita S."/>
            <person name="Krishnakumar V."/>
            <person name="Gundlach H."/>
            <person name="Zhou S."/>
            <person name="Mudge J."/>
            <person name="Bharti A.K."/>
            <person name="Murray J.D."/>
            <person name="Naoumkina M.A."/>
            <person name="Rosen B."/>
            <person name="Silverstein K.A."/>
            <person name="Tang H."/>
            <person name="Rombauts S."/>
            <person name="Zhao P.X."/>
            <person name="Zhou P."/>
            <person name="Barbe V."/>
            <person name="Bardou P."/>
            <person name="Bechner M."/>
            <person name="Bellec A."/>
            <person name="Berger A."/>
            <person name="Berges H."/>
            <person name="Bidwell S."/>
            <person name="Bisseling T."/>
            <person name="Choisne N."/>
            <person name="Couloux A."/>
            <person name="Denny R."/>
            <person name="Deshpande S."/>
            <person name="Dai X."/>
            <person name="Doyle J.J."/>
            <person name="Dudez A.M."/>
            <person name="Farmer A.D."/>
            <person name="Fouteau S."/>
            <person name="Franken C."/>
            <person name="Gibelin C."/>
            <person name="Gish J."/>
            <person name="Goldstein S."/>
            <person name="Gonzalez A.J."/>
            <person name="Green P.J."/>
            <person name="Hallab A."/>
            <person name="Hartog M."/>
            <person name="Hua A."/>
            <person name="Humphray S.J."/>
            <person name="Jeong D.H."/>
            <person name="Jing Y."/>
            <person name="Jocker A."/>
            <person name="Kenton S.M."/>
            <person name="Kim D.J."/>
            <person name="Klee K."/>
            <person name="Lai H."/>
            <person name="Lang C."/>
            <person name="Lin S."/>
            <person name="Macmil S.L."/>
            <person name="Magdelenat G."/>
            <person name="Matthews L."/>
            <person name="McCorrison J."/>
            <person name="Monaghan E.L."/>
            <person name="Mun J.H."/>
            <person name="Najar F.Z."/>
            <person name="Nicholson C."/>
            <person name="Noirot C."/>
            <person name="O'Bleness M."/>
            <person name="Paule C.R."/>
            <person name="Poulain J."/>
            <person name="Prion F."/>
            <person name="Qin B."/>
            <person name="Qu C."/>
            <person name="Retzel E.F."/>
            <person name="Riddle C."/>
            <person name="Sallet E."/>
            <person name="Samain S."/>
            <person name="Samson N."/>
            <person name="Sanders I."/>
            <person name="Saurat O."/>
            <person name="Scarpelli C."/>
            <person name="Schiex T."/>
            <person name="Segurens B."/>
            <person name="Severin A.J."/>
            <person name="Sherrier D.J."/>
            <person name="Shi R."/>
            <person name="Sims S."/>
            <person name="Singer S.R."/>
            <person name="Sinharoy S."/>
            <person name="Sterck L."/>
            <person name="Viollet A."/>
            <person name="Wang B.B."/>
            <person name="Wang K."/>
            <person name="Wang M."/>
            <person name="Wang X."/>
            <person name="Warfsmann J."/>
            <person name="Weissenbach J."/>
            <person name="White D.D."/>
            <person name="White J.D."/>
            <person name="Wiley G.B."/>
            <person name="Wincker P."/>
            <person name="Xing Y."/>
            <person name="Yang L."/>
            <person name="Yao Z."/>
            <person name="Ying F."/>
            <person name="Zhai J."/>
            <person name="Zhou L."/>
            <person name="Zuber A."/>
            <person name="Denarie J."/>
            <person name="Dixon R.A."/>
            <person name="May G.D."/>
            <person name="Schwartz D.C."/>
            <person name="Rogers J."/>
            <person name="Quetier F."/>
            <person name="Town C.D."/>
            <person name="Roe B.A."/>
        </authorList>
    </citation>
    <scope>NUCLEOTIDE SEQUENCE [LARGE SCALE GENOMIC DNA]</scope>
    <source>
        <strain evidence="1">A17</strain>
        <strain evidence="3 4">cv. Jemalong A17</strain>
    </source>
</reference>
<dbReference type="HOGENOM" id="CLU_127890_0_0_1"/>
<sequence>MKGKIKEIIRDEESEKISKSKKRKCDVMSSDKLAEEPKKADYGFDYEIKGEYYVFKDKSNSIKCMTPDDFHYFYRKKTKEEQFEDSYDERDEEFENEEDFDDYDISYWKIKDEDQPKAIKTKFSDGDFILQAFEETMLKRRVPGGGKGKESEDISTLEELSSSDVQKWKSADANDDSVFGADYALV</sequence>
<dbReference type="Gramene" id="rna25810">
    <property type="protein sequence ID" value="RHN63143.1"/>
    <property type="gene ID" value="gene25810"/>
</dbReference>
<keyword evidence="4" id="KW-1185">Reference proteome</keyword>